<sequence>MSTTVTDKIRTAGRLIPTPGIQHALITFHRAFAPLARSRCIRHESMIEGRKVAPEAGQLKLLPVFLILLVSLISHSFFCMLVIGLRVVLTSGAARCLGAVCGQTDTHTNKYPNRLFFICL</sequence>
<accession>A0A6B0UMV4</accession>
<keyword evidence="1" id="KW-0472">Membrane</keyword>
<dbReference type="AlphaFoldDB" id="A0A6B0UMV4"/>
<evidence type="ECO:0000256" key="1">
    <source>
        <dbReference type="SAM" id="Phobius"/>
    </source>
</evidence>
<proteinExistence type="predicted"/>
<protein>
    <submittedName>
        <fullName evidence="2">Uncharacterized protein</fullName>
    </submittedName>
</protein>
<organism evidence="2">
    <name type="scientific">Ixodes ricinus</name>
    <name type="common">Common tick</name>
    <name type="synonym">Acarus ricinus</name>
    <dbReference type="NCBI Taxonomy" id="34613"/>
    <lineage>
        <taxon>Eukaryota</taxon>
        <taxon>Metazoa</taxon>
        <taxon>Ecdysozoa</taxon>
        <taxon>Arthropoda</taxon>
        <taxon>Chelicerata</taxon>
        <taxon>Arachnida</taxon>
        <taxon>Acari</taxon>
        <taxon>Parasitiformes</taxon>
        <taxon>Ixodida</taxon>
        <taxon>Ixodoidea</taxon>
        <taxon>Ixodidae</taxon>
        <taxon>Ixodinae</taxon>
        <taxon>Ixodes</taxon>
    </lineage>
</organism>
<feature type="transmembrane region" description="Helical" evidence="1">
    <location>
        <begin position="61"/>
        <end position="85"/>
    </location>
</feature>
<reference evidence="2" key="1">
    <citation type="submission" date="2019-12" db="EMBL/GenBank/DDBJ databases">
        <title>An insight into the sialome of adult female Ixodes ricinus ticks feeding for 6 days.</title>
        <authorList>
            <person name="Perner J."/>
            <person name="Ribeiro J.M.C."/>
        </authorList>
    </citation>
    <scope>NUCLEOTIDE SEQUENCE</scope>
    <source>
        <strain evidence="2">Semi-engorged</strain>
        <tissue evidence="2">Salivary glands</tissue>
    </source>
</reference>
<name>A0A6B0UMV4_IXORI</name>
<evidence type="ECO:0000313" key="2">
    <source>
        <dbReference type="EMBL" id="MXU91147.1"/>
    </source>
</evidence>
<keyword evidence="1" id="KW-1133">Transmembrane helix</keyword>
<dbReference type="EMBL" id="GIFC01009064">
    <property type="protein sequence ID" value="MXU91147.1"/>
    <property type="molecule type" value="Transcribed_RNA"/>
</dbReference>
<keyword evidence="1" id="KW-0812">Transmembrane</keyword>